<sequence length="98" mass="11082">MIRDVSETQTETQIGTGSQTVLDERTEYRYDEGDHERFSHYVPKEKLTEAMVMGTPVVALCGKIWVPSRNPDRFPVCPQCKEIWESMRSGDGDGGDAE</sequence>
<name>A0A255G709_9ACTN</name>
<evidence type="ECO:0000313" key="2">
    <source>
        <dbReference type="EMBL" id="OYO08634.1"/>
    </source>
</evidence>
<organism evidence="2 3">
    <name type="scientific">Enemella evansiae</name>
    <dbReference type="NCBI Taxonomy" id="2016499"/>
    <lineage>
        <taxon>Bacteria</taxon>
        <taxon>Bacillati</taxon>
        <taxon>Actinomycetota</taxon>
        <taxon>Actinomycetes</taxon>
        <taxon>Propionibacteriales</taxon>
        <taxon>Propionibacteriaceae</taxon>
        <taxon>Enemella</taxon>
    </lineage>
</organism>
<protein>
    <recommendedName>
        <fullName evidence="4">DUF3039 domain-containing protein</fullName>
    </recommendedName>
</protein>
<keyword evidence="3" id="KW-1185">Reference proteome</keyword>
<accession>A0A4R6LPT6</accession>
<dbReference type="EMBL" id="NMVO01000018">
    <property type="protein sequence ID" value="OYO08634.1"/>
    <property type="molecule type" value="Genomic_DNA"/>
</dbReference>
<feature type="region of interest" description="Disordered" evidence="1">
    <location>
        <begin position="1"/>
        <end position="24"/>
    </location>
</feature>
<evidence type="ECO:0008006" key="4">
    <source>
        <dbReference type="Google" id="ProtNLM"/>
    </source>
</evidence>
<gene>
    <name evidence="2" type="ORF">CGZ94_19100</name>
</gene>
<evidence type="ECO:0000256" key="1">
    <source>
        <dbReference type="SAM" id="MobiDB-lite"/>
    </source>
</evidence>
<dbReference type="AlphaFoldDB" id="A0A255G709"/>
<dbReference type="OrthoDB" id="8481541at2"/>
<comment type="caution">
    <text evidence="2">The sequence shown here is derived from an EMBL/GenBank/DDBJ whole genome shotgun (WGS) entry which is preliminary data.</text>
</comment>
<proteinExistence type="predicted"/>
<dbReference type="Proteomes" id="UP000215896">
    <property type="component" value="Unassembled WGS sequence"/>
</dbReference>
<dbReference type="InterPro" id="IPR021400">
    <property type="entry name" value="DUF3039"/>
</dbReference>
<feature type="compositionally biased region" description="Polar residues" evidence="1">
    <location>
        <begin position="7"/>
        <end position="21"/>
    </location>
</feature>
<accession>A0A255G709</accession>
<evidence type="ECO:0000313" key="3">
    <source>
        <dbReference type="Proteomes" id="UP000215896"/>
    </source>
</evidence>
<reference evidence="2 3" key="1">
    <citation type="submission" date="2017-07" db="EMBL/GenBank/DDBJ databases">
        <title>Draft whole genome sequences of clinical Proprionibacteriaceae strains.</title>
        <authorList>
            <person name="Bernier A.-M."/>
            <person name="Bernard K."/>
            <person name="Domingo M.-C."/>
        </authorList>
    </citation>
    <scope>NUCLEOTIDE SEQUENCE [LARGE SCALE GENOMIC DNA]</scope>
    <source>
        <strain evidence="2 3">NML 030167</strain>
    </source>
</reference>
<dbReference type="Pfam" id="PF11238">
    <property type="entry name" value="DUF3039"/>
    <property type="match status" value="1"/>
</dbReference>